<dbReference type="InterPro" id="IPR017441">
    <property type="entry name" value="Protein_kinase_ATP_BS"/>
</dbReference>
<dbReference type="FunFam" id="1.10.510.10:FF:000571">
    <property type="entry name" value="Maternal embryonic leucine zipper kinase"/>
    <property type="match status" value="1"/>
</dbReference>
<dbReference type="Proteomes" id="UP000054248">
    <property type="component" value="Unassembled WGS sequence"/>
</dbReference>
<dbReference type="Gene3D" id="1.10.510.10">
    <property type="entry name" value="Transferase(Phosphotransferase) domain 1"/>
    <property type="match status" value="1"/>
</dbReference>
<evidence type="ECO:0000256" key="3">
    <source>
        <dbReference type="PROSITE-ProRule" id="PRU10141"/>
    </source>
</evidence>
<keyword evidence="4" id="KW-0808">Transferase</keyword>
<dbReference type="Gene3D" id="3.30.200.20">
    <property type="entry name" value="Phosphorylase Kinase, domain 1"/>
    <property type="match status" value="1"/>
</dbReference>
<dbReference type="SUPFAM" id="SSF56112">
    <property type="entry name" value="Protein kinase-like (PK-like)"/>
    <property type="match status" value="1"/>
</dbReference>
<dbReference type="SMART" id="SM00220">
    <property type="entry name" value="S_TKc"/>
    <property type="match status" value="1"/>
</dbReference>
<dbReference type="STRING" id="1051891.A0A0C3QVI3"/>
<dbReference type="PANTHER" id="PTHR24347">
    <property type="entry name" value="SERINE/THREONINE-PROTEIN KINASE"/>
    <property type="match status" value="1"/>
</dbReference>
<keyword evidence="4" id="KW-0418">Kinase</keyword>
<dbReference type="InterPro" id="IPR008271">
    <property type="entry name" value="Ser/Thr_kinase_AS"/>
</dbReference>
<dbReference type="GO" id="GO:0004674">
    <property type="term" value="F:protein serine/threonine kinase activity"/>
    <property type="evidence" value="ECO:0007669"/>
    <property type="project" value="UniProtKB-KW"/>
</dbReference>
<evidence type="ECO:0000313" key="7">
    <source>
        <dbReference type="EMBL" id="KIO33616.1"/>
    </source>
</evidence>
<feature type="binding site" evidence="3">
    <location>
        <position position="59"/>
    </location>
    <ligand>
        <name>ATP</name>
        <dbReference type="ChEBI" id="CHEBI:30616"/>
    </ligand>
</feature>
<dbReference type="InterPro" id="IPR011009">
    <property type="entry name" value="Kinase-like_dom_sf"/>
</dbReference>
<keyword evidence="8" id="KW-1185">Reference proteome</keyword>
<keyword evidence="2 3" id="KW-0067">ATP-binding</keyword>
<evidence type="ECO:0000313" key="8">
    <source>
        <dbReference type="Proteomes" id="UP000054248"/>
    </source>
</evidence>
<feature type="compositionally biased region" description="Basic and acidic residues" evidence="5">
    <location>
        <begin position="475"/>
        <end position="495"/>
    </location>
</feature>
<dbReference type="InterPro" id="IPR000719">
    <property type="entry name" value="Prot_kinase_dom"/>
</dbReference>
<dbReference type="PROSITE" id="PS00107">
    <property type="entry name" value="PROTEIN_KINASE_ATP"/>
    <property type="match status" value="1"/>
</dbReference>
<dbReference type="AlphaFoldDB" id="A0A0C3QVI3"/>
<proteinExistence type="inferred from homology"/>
<reference evidence="7 8" key="1">
    <citation type="submission" date="2014-04" db="EMBL/GenBank/DDBJ databases">
        <authorList>
            <consortium name="DOE Joint Genome Institute"/>
            <person name="Kuo A."/>
            <person name="Girlanda M."/>
            <person name="Perotto S."/>
            <person name="Kohler A."/>
            <person name="Nagy L.G."/>
            <person name="Floudas D."/>
            <person name="Copeland A."/>
            <person name="Barry K.W."/>
            <person name="Cichocki N."/>
            <person name="Veneault-Fourrey C."/>
            <person name="LaButti K."/>
            <person name="Lindquist E.A."/>
            <person name="Lipzen A."/>
            <person name="Lundell T."/>
            <person name="Morin E."/>
            <person name="Murat C."/>
            <person name="Sun H."/>
            <person name="Tunlid A."/>
            <person name="Henrissat B."/>
            <person name="Grigoriev I.V."/>
            <person name="Hibbett D.S."/>
            <person name="Martin F."/>
            <person name="Nordberg H.P."/>
            <person name="Cantor M.N."/>
            <person name="Hua S.X."/>
        </authorList>
    </citation>
    <scope>NUCLEOTIDE SEQUENCE [LARGE SCALE GENOMIC DNA]</scope>
    <source>
        <strain evidence="7 8">MUT 4182</strain>
    </source>
</reference>
<dbReference type="PROSITE" id="PS00108">
    <property type="entry name" value="PROTEIN_KINASE_ST"/>
    <property type="match status" value="1"/>
</dbReference>
<feature type="region of interest" description="Disordered" evidence="5">
    <location>
        <begin position="355"/>
        <end position="495"/>
    </location>
</feature>
<feature type="domain" description="Protein kinase" evidence="6">
    <location>
        <begin position="21"/>
        <end position="282"/>
    </location>
</feature>
<evidence type="ECO:0000256" key="1">
    <source>
        <dbReference type="ARBA" id="ARBA00022741"/>
    </source>
</evidence>
<keyword evidence="1 3" id="KW-0547">Nucleotide-binding</keyword>
<feature type="compositionally biased region" description="Basic and acidic residues" evidence="5">
    <location>
        <begin position="382"/>
        <end position="397"/>
    </location>
</feature>
<dbReference type="CDD" id="cd05117">
    <property type="entry name" value="STKc_CAMK"/>
    <property type="match status" value="1"/>
</dbReference>
<dbReference type="PROSITE" id="PS50011">
    <property type="entry name" value="PROTEIN_KINASE_DOM"/>
    <property type="match status" value="1"/>
</dbReference>
<sequence length="495" mass="54279">MGKLKDAILPQPASFAKKKRYELQTVLGTGSFGKVIKAVWSPPDGSPSTVVALKVIPKKRVKGNEQAIWSEMSVLDGLDQPNIVKFYEWFESRDKYYMSFELAVGGELFERIAALGRFTEKDATRVIRSILTGVQYLHAHDIVHRDLKPENILYRTKEPDSDIVIVDFGIAKHLDTPDEVLHSLAGSFGYVAPEVLNNQGHSKAVDLWSTGIITYVLLCGYSPFRSTDAKELIAETTAGRIEFHERFWKNVSGEAKAFIMTLLQVDPNRRPTATEALQDKWLTEATAASSEIDIGEGLRANFDPKAKWKSAIFKVRINNSLAKLNRSVEVPVKDGRTTSDEEDSDSDDDVSIFSVKKKDHSGHPTATSVASASSKAAAEGSTQEKEAKEKEPEKPKEAVATPVSPPPAAAVQPQTSTKGVTPTGTPQRPGAHPSQQHHHYGQHHDDDSDDEGPSMPGSFHFGSPKKGSRAITPDGRSEKGGVDAITEKLRSMGWK</sequence>
<keyword evidence="4" id="KW-0723">Serine/threonine-protein kinase</keyword>
<reference evidence="8" key="2">
    <citation type="submission" date="2015-01" db="EMBL/GenBank/DDBJ databases">
        <title>Evolutionary Origins and Diversification of the Mycorrhizal Mutualists.</title>
        <authorList>
            <consortium name="DOE Joint Genome Institute"/>
            <consortium name="Mycorrhizal Genomics Consortium"/>
            <person name="Kohler A."/>
            <person name="Kuo A."/>
            <person name="Nagy L.G."/>
            <person name="Floudas D."/>
            <person name="Copeland A."/>
            <person name="Barry K.W."/>
            <person name="Cichocki N."/>
            <person name="Veneault-Fourrey C."/>
            <person name="LaButti K."/>
            <person name="Lindquist E.A."/>
            <person name="Lipzen A."/>
            <person name="Lundell T."/>
            <person name="Morin E."/>
            <person name="Murat C."/>
            <person name="Riley R."/>
            <person name="Ohm R."/>
            <person name="Sun H."/>
            <person name="Tunlid A."/>
            <person name="Henrissat B."/>
            <person name="Grigoriev I.V."/>
            <person name="Hibbett D.S."/>
            <person name="Martin F."/>
        </authorList>
    </citation>
    <scope>NUCLEOTIDE SEQUENCE [LARGE SCALE GENOMIC DNA]</scope>
    <source>
        <strain evidence="8">MUT 4182</strain>
    </source>
</reference>
<protein>
    <recommendedName>
        <fullName evidence="6">Protein kinase domain-containing protein</fullName>
    </recommendedName>
</protein>
<gene>
    <name evidence="7" type="ORF">M407DRAFT_186522</name>
</gene>
<evidence type="ECO:0000256" key="5">
    <source>
        <dbReference type="SAM" id="MobiDB-lite"/>
    </source>
</evidence>
<dbReference type="GO" id="GO:0005524">
    <property type="term" value="F:ATP binding"/>
    <property type="evidence" value="ECO:0007669"/>
    <property type="project" value="UniProtKB-UniRule"/>
</dbReference>
<organism evidence="7 8">
    <name type="scientific">Tulasnella calospora MUT 4182</name>
    <dbReference type="NCBI Taxonomy" id="1051891"/>
    <lineage>
        <taxon>Eukaryota</taxon>
        <taxon>Fungi</taxon>
        <taxon>Dikarya</taxon>
        <taxon>Basidiomycota</taxon>
        <taxon>Agaricomycotina</taxon>
        <taxon>Agaricomycetes</taxon>
        <taxon>Cantharellales</taxon>
        <taxon>Tulasnellaceae</taxon>
        <taxon>Tulasnella</taxon>
    </lineage>
</organism>
<accession>A0A0C3QVI3</accession>
<dbReference type="OrthoDB" id="40902at2759"/>
<dbReference type="Pfam" id="PF00069">
    <property type="entry name" value="Pkinase"/>
    <property type="match status" value="1"/>
</dbReference>
<evidence type="ECO:0000259" key="6">
    <source>
        <dbReference type="PROSITE" id="PS50011"/>
    </source>
</evidence>
<evidence type="ECO:0000256" key="2">
    <source>
        <dbReference type="ARBA" id="ARBA00022840"/>
    </source>
</evidence>
<dbReference type="HOGENOM" id="CLU_000288_63_0_1"/>
<name>A0A0C3QVI3_9AGAM</name>
<dbReference type="EMBL" id="KN822947">
    <property type="protein sequence ID" value="KIO33616.1"/>
    <property type="molecule type" value="Genomic_DNA"/>
</dbReference>
<comment type="similarity">
    <text evidence="4">Belongs to the protein kinase superfamily.</text>
</comment>
<feature type="compositionally biased region" description="Low complexity" evidence="5">
    <location>
        <begin position="365"/>
        <end position="381"/>
    </location>
</feature>
<evidence type="ECO:0000256" key="4">
    <source>
        <dbReference type="RuleBase" id="RU000304"/>
    </source>
</evidence>